<evidence type="ECO:0000313" key="3">
    <source>
        <dbReference type="Proteomes" id="UP000294299"/>
    </source>
</evidence>
<proteinExistence type="predicted"/>
<dbReference type="RefSeq" id="WP_134482769.1">
    <property type="nucleotide sequence ID" value="NZ_LR216287.1"/>
</dbReference>
<sequence length="87" mass="10650">MSLRCPNCSTEMMLSNKNGVEIDHCPRCKGVWLDRGELEKITSMQNKYNDDHYRKYHYGRDYDDDDDYYYRRKHKKKSFFGDLFDFD</sequence>
<evidence type="ECO:0000259" key="1">
    <source>
        <dbReference type="Pfam" id="PF13453"/>
    </source>
</evidence>
<evidence type="ECO:0000313" key="2">
    <source>
        <dbReference type="EMBL" id="VFJ12693.1"/>
    </source>
</evidence>
<dbReference type="EMBL" id="LR216287">
    <property type="protein sequence ID" value="VFJ12693.1"/>
    <property type="molecule type" value="Genomic_DNA"/>
</dbReference>
<dbReference type="KEGG" id="nfn:NFRAN_0372"/>
<dbReference type="Proteomes" id="UP000294299">
    <property type="component" value="Chromosome NFRAN"/>
</dbReference>
<reference evidence="2 3" key="1">
    <citation type="submission" date="2019-02" db="EMBL/GenBank/DDBJ databases">
        <authorList>
            <person name="Lehtovirta-Morley E L."/>
        </authorList>
    </citation>
    <scope>NUCLEOTIDE SEQUENCE [LARGE SCALE GENOMIC DNA]</scope>
    <source>
        <strain evidence="2">NFRAN1</strain>
    </source>
</reference>
<gene>
    <name evidence="2" type="ORF">NFRAN_0372</name>
</gene>
<accession>A0A484I6E8</accession>
<dbReference type="GeneID" id="39419918"/>
<name>A0A484I6E8_9ARCH</name>
<organism evidence="2 3">
    <name type="scientific">Candidatus Nitrosocosmicus franklandianus</name>
    <dbReference type="NCBI Taxonomy" id="1798806"/>
    <lineage>
        <taxon>Archaea</taxon>
        <taxon>Nitrososphaerota</taxon>
        <taxon>Nitrososphaeria</taxon>
        <taxon>Nitrososphaerales</taxon>
        <taxon>Nitrososphaeraceae</taxon>
        <taxon>Candidatus Nitrosocosmicus</taxon>
    </lineage>
</organism>
<protein>
    <recommendedName>
        <fullName evidence="1">Transcription factor zinc-finger domain-containing protein</fullName>
    </recommendedName>
</protein>
<dbReference type="OrthoDB" id="11143at2157"/>
<dbReference type="InterPro" id="IPR027392">
    <property type="entry name" value="TF_Znf"/>
</dbReference>
<feature type="domain" description="Transcription factor zinc-finger" evidence="1">
    <location>
        <begin position="4"/>
        <end position="42"/>
    </location>
</feature>
<dbReference type="Pfam" id="PF13453">
    <property type="entry name" value="Zn_ribbon_TFIIB"/>
    <property type="match status" value="1"/>
</dbReference>
<keyword evidence="3" id="KW-1185">Reference proteome</keyword>
<dbReference type="AlphaFoldDB" id="A0A484I6E8"/>